<organism evidence="13 14">
    <name type="scientific">Achromobacter marplatensis</name>
    <dbReference type="NCBI Taxonomy" id="470868"/>
    <lineage>
        <taxon>Bacteria</taxon>
        <taxon>Pseudomonadati</taxon>
        <taxon>Pseudomonadota</taxon>
        <taxon>Betaproteobacteria</taxon>
        <taxon>Burkholderiales</taxon>
        <taxon>Alcaligenaceae</taxon>
        <taxon>Achromobacter</taxon>
    </lineage>
</organism>
<proteinExistence type="predicted"/>
<evidence type="ECO:0000256" key="2">
    <source>
        <dbReference type="ARBA" id="ARBA00012438"/>
    </source>
</evidence>
<evidence type="ECO:0000256" key="4">
    <source>
        <dbReference type="ARBA" id="ARBA00022679"/>
    </source>
</evidence>
<dbReference type="InterPro" id="IPR050903">
    <property type="entry name" value="Bact_Chemotaxis_MeTrfase"/>
</dbReference>
<dbReference type="InterPro" id="IPR022642">
    <property type="entry name" value="CheR_C"/>
</dbReference>
<dbReference type="InterPro" id="IPR011102">
    <property type="entry name" value="Sig_transdc_His_kinase_HWE"/>
</dbReference>
<dbReference type="InterPro" id="IPR000780">
    <property type="entry name" value="CheR_MeTrfase"/>
</dbReference>
<evidence type="ECO:0000256" key="8">
    <source>
        <dbReference type="PROSITE-ProRule" id="PRU00050"/>
    </source>
</evidence>
<dbReference type="GO" id="GO:0004673">
    <property type="term" value="F:protein histidine kinase activity"/>
    <property type="evidence" value="ECO:0007669"/>
    <property type="project" value="UniProtKB-EC"/>
</dbReference>
<keyword evidence="8" id="KW-0145">Chemotaxis</keyword>
<evidence type="ECO:0000313" key="14">
    <source>
        <dbReference type="Proteomes" id="UP001161276"/>
    </source>
</evidence>
<dbReference type="Gene3D" id="3.40.50.180">
    <property type="entry name" value="Methylesterase CheB, C-terminal domain"/>
    <property type="match status" value="1"/>
</dbReference>
<comment type="catalytic activity">
    <reaction evidence="1">
        <text>ATP + protein L-histidine = ADP + protein N-phospho-L-histidine.</text>
        <dbReference type="EC" id="2.7.13.3"/>
    </reaction>
</comment>
<feature type="domain" description="CheB-type methylesterase" evidence="11">
    <location>
        <begin position="3"/>
        <end position="194"/>
    </location>
</feature>
<dbReference type="InterPro" id="IPR000700">
    <property type="entry name" value="PAS-assoc_C"/>
</dbReference>
<comment type="caution">
    <text evidence="13">The sequence shown here is derived from an EMBL/GenBank/DDBJ whole genome shotgun (WGS) entry which is preliminary data.</text>
</comment>
<dbReference type="Gene3D" id="3.30.450.20">
    <property type="entry name" value="PAS domain"/>
    <property type="match status" value="1"/>
</dbReference>
<evidence type="ECO:0000259" key="10">
    <source>
        <dbReference type="PROSITE" id="PS50113"/>
    </source>
</evidence>
<dbReference type="SUPFAM" id="SSF55785">
    <property type="entry name" value="PYP-like sensor domain (PAS domain)"/>
    <property type="match status" value="1"/>
</dbReference>
<dbReference type="SUPFAM" id="SSF53335">
    <property type="entry name" value="S-adenosyl-L-methionine-dependent methyltransferases"/>
    <property type="match status" value="1"/>
</dbReference>
<evidence type="ECO:0000313" key="13">
    <source>
        <dbReference type="EMBL" id="MDH2051935.1"/>
    </source>
</evidence>
<keyword evidence="9" id="KW-0175">Coiled coil</keyword>
<gene>
    <name evidence="13" type="ORF">N5K24_16130</name>
</gene>
<dbReference type="SUPFAM" id="SSF52738">
    <property type="entry name" value="Methylesterase CheB, C-terminal domain"/>
    <property type="match status" value="1"/>
</dbReference>
<dbReference type="GO" id="GO:0008984">
    <property type="term" value="F:protein-glutamate methylesterase activity"/>
    <property type="evidence" value="ECO:0007669"/>
    <property type="project" value="InterPro"/>
</dbReference>
<dbReference type="Proteomes" id="UP001161276">
    <property type="component" value="Unassembled WGS sequence"/>
</dbReference>
<dbReference type="InterPro" id="IPR036890">
    <property type="entry name" value="HATPase_C_sf"/>
</dbReference>
<dbReference type="SMART" id="SM00138">
    <property type="entry name" value="MeTrc"/>
    <property type="match status" value="1"/>
</dbReference>
<dbReference type="GO" id="GO:0005524">
    <property type="term" value="F:ATP binding"/>
    <property type="evidence" value="ECO:0007669"/>
    <property type="project" value="UniProtKB-KW"/>
</dbReference>
<evidence type="ECO:0000256" key="5">
    <source>
        <dbReference type="ARBA" id="ARBA00022741"/>
    </source>
</evidence>
<dbReference type="Pfam" id="PF01739">
    <property type="entry name" value="CheR"/>
    <property type="match status" value="1"/>
</dbReference>
<evidence type="ECO:0000256" key="6">
    <source>
        <dbReference type="ARBA" id="ARBA00022777"/>
    </source>
</evidence>
<dbReference type="InterPro" id="IPR022641">
    <property type="entry name" value="CheR_N"/>
</dbReference>
<evidence type="ECO:0000256" key="1">
    <source>
        <dbReference type="ARBA" id="ARBA00000085"/>
    </source>
</evidence>
<dbReference type="InterPro" id="IPR000673">
    <property type="entry name" value="Sig_transdc_resp-reg_Me-estase"/>
</dbReference>
<dbReference type="PROSITE" id="PS50113">
    <property type="entry name" value="PAC"/>
    <property type="match status" value="1"/>
</dbReference>
<dbReference type="InterPro" id="IPR029063">
    <property type="entry name" value="SAM-dependent_MTases_sf"/>
</dbReference>
<dbReference type="Gene3D" id="3.30.565.10">
    <property type="entry name" value="Histidine kinase-like ATPase, C-terminal domain"/>
    <property type="match status" value="1"/>
</dbReference>
<dbReference type="PROSITE" id="PS50123">
    <property type="entry name" value="CHER"/>
    <property type="match status" value="1"/>
</dbReference>
<dbReference type="EMBL" id="JAOCKG010000006">
    <property type="protein sequence ID" value="MDH2051935.1"/>
    <property type="molecule type" value="Genomic_DNA"/>
</dbReference>
<dbReference type="SMART" id="SM00911">
    <property type="entry name" value="HWE_HK"/>
    <property type="match status" value="1"/>
</dbReference>
<dbReference type="InterPro" id="IPR035909">
    <property type="entry name" value="CheB_C"/>
</dbReference>
<dbReference type="Gene3D" id="3.40.50.150">
    <property type="entry name" value="Vaccinia Virus protein VP39"/>
    <property type="match status" value="1"/>
</dbReference>
<dbReference type="CDD" id="cd16434">
    <property type="entry name" value="CheB-CheR_fusion"/>
    <property type="match status" value="1"/>
</dbReference>
<keyword evidence="8" id="KW-0378">Hydrolase</keyword>
<feature type="domain" description="PAC" evidence="10">
    <location>
        <begin position="798"/>
        <end position="849"/>
    </location>
</feature>
<feature type="domain" description="CheR-type methyltransferase" evidence="12">
    <location>
        <begin position="223"/>
        <end position="475"/>
    </location>
</feature>
<dbReference type="EC" id="2.7.13.3" evidence="2"/>
<dbReference type="GO" id="GO:0005737">
    <property type="term" value="C:cytoplasm"/>
    <property type="evidence" value="ECO:0007669"/>
    <property type="project" value="InterPro"/>
</dbReference>
<feature type="active site" evidence="8">
    <location>
        <position position="134"/>
    </location>
</feature>
<dbReference type="PROSITE" id="PS50122">
    <property type="entry name" value="CHEB"/>
    <property type="match status" value="1"/>
</dbReference>
<keyword evidence="5" id="KW-0547">Nucleotide-binding</keyword>
<dbReference type="AlphaFoldDB" id="A0AA43B1I2"/>
<keyword evidence="6" id="KW-0418">Kinase</keyword>
<dbReference type="PRINTS" id="PR00996">
    <property type="entry name" value="CHERMTFRASE"/>
</dbReference>
<protein>
    <recommendedName>
        <fullName evidence="2">histidine kinase</fullName>
        <ecNumber evidence="2">2.7.13.3</ecNumber>
    </recommendedName>
</protein>
<feature type="coiled-coil region" evidence="9">
    <location>
        <begin position="648"/>
        <end position="717"/>
    </location>
</feature>
<feature type="active site" evidence="8">
    <location>
        <position position="42"/>
    </location>
</feature>
<dbReference type="InterPro" id="IPR035965">
    <property type="entry name" value="PAS-like_dom_sf"/>
</dbReference>
<keyword evidence="4" id="KW-0808">Transferase</keyword>
<dbReference type="Pfam" id="PF01339">
    <property type="entry name" value="CheB_methylest"/>
    <property type="match status" value="1"/>
</dbReference>
<evidence type="ECO:0000256" key="9">
    <source>
        <dbReference type="SAM" id="Coils"/>
    </source>
</evidence>
<dbReference type="PANTHER" id="PTHR24422:SF27">
    <property type="entry name" value="PROTEIN-GLUTAMATE O-METHYLTRANSFERASE"/>
    <property type="match status" value="1"/>
</dbReference>
<accession>A0AA43B1I2</accession>
<evidence type="ECO:0000256" key="3">
    <source>
        <dbReference type="ARBA" id="ARBA00022553"/>
    </source>
</evidence>
<sequence>MTVQTEFPIVGIGASAGGVEALEGFFRGVPPKPGLAFVVLTHLSPARESHLPEVIQHYTGLKVQAAIQDAEVLVDNVYVLPADAVMSIHEGRLRLRQRVPEQRGPRPIDLFFTSLALDRGECSAGVVLSGGDSDGTLGIKAIKEQGGLTLAQSADGFGPSSPEMPASAIATGLVDFIVPADQMGVKLVDFAARLGHLDDLDDAAAQGPERGRLEAAKHEIYALLRTRIGHDFSGYKSKTFMRRVQRRMHVNQMPTLAAYVEFLKQNSQEAGALFRDLLISVTNFFRDAEAFESLQEQVIPQLLKDRGATETIRLWVPGCATGEEVYSLAILLREHLDTLPTAPRVQVFATDIDDRALAVARAARYPAALLDGVSAARRERYFVADGDSYVVSKAVRDLCIFSPHNVLRDPPFSRIDLVSCRNLLIYFGGGIQKQVIPTFHYALRPGGYLFLGMSENVTQFNDLFSPINKKHRIFQRRTDIGAQPRPTITLPSMHKPDLPHSALRRAQTGASALRQSVDSQVLAQHAPPHVLVNRDGDIVYYSGRTGKYLEAAAGVPTRQVLTLARKGLRLDLRTLLHEAAETGRPAVRESVAVEGEDGRVQMVTLTVEPLADHKENEPLFLILFADHGPPLNRDDAHTHSSITQQGAAQQIELELRDTRERLQSMIEEYETALEELKSSNEELVSVNEEFQSTNEELEASKEELVSLNEELHTVNAELHGKVDELDRSNSDLHNLFESTAIATLFLDRDLIIRSFTPAMGDVFNILPSDCGRPITDLASRFDLPSFANDIAQVYTHYQPIERRIAGTLDGKHYLLRLVPYRSSDSQVDGVVVTFIDITLITRAERRHRVLISELQHRTRNLLALVQSVARRTLGDGEPFQRLDTRLAALSRVQGMLSETNGEKIEFSGVVHRELDAVGNERQVTINGPEVLISPERIQTLALAVHELATNAVKYGALRYESGRLDVKWRIERRDGDTEHLVLDWAESGLPAAPDATHQGYGRELIEQTLVVALRAKTSIDFKPDGIACHIDMPLEHTNEANDDATPK</sequence>
<name>A0AA43B1I2_9BURK</name>
<dbReference type="RefSeq" id="WP_280027477.1">
    <property type="nucleotide sequence ID" value="NZ_JAOCKG010000006.1"/>
</dbReference>
<reference evidence="13" key="1">
    <citation type="submission" date="2022-09" db="EMBL/GenBank/DDBJ databases">
        <title>Intensive care unit water sources are persistently colonized with multi-drug resistant bacteria and are the site of extensive horizontal gene transfer of antibiotic resistance genes.</title>
        <authorList>
            <person name="Diorio-Toth L."/>
        </authorList>
    </citation>
    <scope>NUCLEOTIDE SEQUENCE</scope>
    <source>
        <strain evidence="13">GD03676</strain>
    </source>
</reference>
<keyword evidence="7" id="KW-0067">ATP-binding</keyword>
<dbReference type="GO" id="GO:0006935">
    <property type="term" value="P:chemotaxis"/>
    <property type="evidence" value="ECO:0007669"/>
    <property type="project" value="UniProtKB-UniRule"/>
</dbReference>
<evidence type="ECO:0000259" key="11">
    <source>
        <dbReference type="PROSITE" id="PS50122"/>
    </source>
</evidence>
<dbReference type="GO" id="GO:0000156">
    <property type="term" value="F:phosphorelay response regulator activity"/>
    <property type="evidence" value="ECO:0007669"/>
    <property type="project" value="InterPro"/>
</dbReference>
<evidence type="ECO:0000259" key="12">
    <source>
        <dbReference type="PROSITE" id="PS50123"/>
    </source>
</evidence>
<evidence type="ECO:0000256" key="7">
    <source>
        <dbReference type="ARBA" id="ARBA00022840"/>
    </source>
</evidence>
<dbReference type="SUPFAM" id="SSF47757">
    <property type="entry name" value="Chemotaxis receptor methyltransferase CheR, N-terminal domain"/>
    <property type="match status" value="1"/>
</dbReference>
<keyword evidence="3" id="KW-0597">Phosphoprotein</keyword>
<dbReference type="Pfam" id="PF07536">
    <property type="entry name" value="HWE_HK"/>
    <property type="match status" value="1"/>
</dbReference>
<dbReference type="Pfam" id="PF13596">
    <property type="entry name" value="PAS_10"/>
    <property type="match status" value="1"/>
</dbReference>
<dbReference type="Pfam" id="PF03705">
    <property type="entry name" value="CheR_N"/>
    <property type="match status" value="1"/>
</dbReference>
<dbReference type="GO" id="GO:0008757">
    <property type="term" value="F:S-adenosylmethionine-dependent methyltransferase activity"/>
    <property type="evidence" value="ECO:0007669"/>
    <property type="project" value="InterPro"/>
</dbReference>
<dbReference type="PANTHER" id="PTHR24422">
    <property type="entry name" value="CHEMOTAXIS PROTEIN METHYLTRANSFERASE"/>
    <property type="match status" value="1"/>
</dbReference>
<feature type="active site" evidence="8">
    <location>
        <position position="15"/>
    </location>
</feature>